<dbReference type="Proteomes" id="UP000254893">
    <property type="component" value="Unassembled WGS sequence"/>
</dbReference>
<dbReference type="InterPro" id="IPR003497">
    <property type="entry name" value="BRO_N_domain"/>
</dbReference>
<dbReference type="EMBL" id="UGYW01000002">
    <property type="protein sequence ID" value="SUJ19106.1"/>
    <property type="molecule type" value="Genomic_DNA"/>
</dbReference>
<proteinExistence type="predicted"/>
<evidence type="ECO:0000259" key="1">
    <source>
        <dbReference type="PROSITE" id="PS51750"/>
    </source>
</evidence>
<sequence length="297" mass="34147">MLNKKNRLIDPIRASLFLYDKYMNTNVQKLNDVGQGNQHILQVFQNSKFGDVRTIISDDIPYFVANDVAKALGYKNPSDATNTHCKKSLMTWGSDSLGRRQEFKVIPEGDIYRLVIKSQLPGADEFESWIFDEVLPSIRKHGVYSKNQLDFTDPNTVLQLAQNWAKEREEKLLAYEQLEISETIREEQSKVIKLSVPKLKHYDEVLSSEGYMTINTIAEGLGFTHRKLNKILKDLKVQYLEGKVWKLYAKYKGKGYAKPIPFPYPASDGSTKTSHLLKWTEAGKEFIHDILKKNNIV</sequence>
<dbReference type="Pfam" id="PF02498">
    <property type="entry name" value="Bro-N"/>
    <property type="match status" value="1"/>
</dbReference>
<dbReference type="PANTHER" id="PTHR36180">
    <property type="entry name" value="DNA-BINDING PROTEIN-RELATED-RELATED"/>
    <property type="match status" value="1"/>
</dbReference>
<feature type="domain" description="Bro-N" evidence="1">
    <location>
        <begin position="38"/>
        <end position="142"/>
    </location>
</feature>
<dbReference type="InterPro" id="IPR005039">
    <property type="entry name" value="Ant_C"/>
</dbReference>
<evidence type="ECO:0000313" key="3">
    <source>
        <dbReference type="Proteomes" id="UP000254893"/>
    </source>
</evidence>
<accession>A0A380CGS5</accession>
<dbReference type="Pfam" id="PF03374">
    <property type="entry name" value="ANT"/>
    <property type="match status" value="1"/>
</dbReference>
<evidence type="ECO:0000313" key="2">
    <source>
        <dbReference type="EMBL" id="SUJ19106.1"/>
    </source>
</evidence>
<dbReference type="SMART" id="SM01040">
    <property type="entry name" value="Bro-N"/>
    <property type="match status" value="1"/>
</dbReference>
<reference evidence="2 3" key="1">
    <citation type="submission" date="2018-06" db="EMBL/GenBank/DDBJ databases">
        <authorList>
            <consortium name="Pathogen Informatics"/>
            <person name="Doyle S."/>
        </authorList>
    </citation>
    <scope>NUCLEOTIDE SEQUENCE [LARGE SCALE GENOMIC DNA]</scope>
    <source>
        <strain evidence="2 3">NCTC11388</strain>
    </source>
</reference>
<protein>
    <submittedName>
        <fullName evidence="2">Uncharacterized phage-encoded protein</fullName>
    </submittedName>
</protein>
<gene>
    <name evidence="2" type="ORF">NCTC11388_02829</name>
</gene>
<dbReference type="AlphaFoldDB" id="A0A380CGS5"/>
<dbReference type="GO" id="GO:0003677">
    <property type="term" value="F:DNA binding"/>
    <property type="evidence" value="ECO:0007669"/>
    <property type="project" value="InterPro"/>
</dbReference>
<organism evidence="2 3">
    <name type="scientific">Sphingobacterium spiritivorum</name>
    <name type="common">Flavobacterium spiritivorum</name>
    <dbReference type="NCBI Taxonomy" id="258"/>
    <lineage>
        <taxon>Bacteria</taxon>
        <taxon>Pseudomonadati</taxon>
        <taxon>Bacteroidota</taxon>
        <taxon>Sphingobacteriia</taxon>
        <taxon>Sphingobacteriales</taxon>
        <taxon>Sphingobacteriaceae</taxon>
        <taxon>Sphingobacterium</taxon>
    </lineage>
</organism>
<name>A0A380CGS5_SPHSI</name>
<dbReference type="PANTHER" id="PTHR36180:SF2">
    <property type="entry name" value="BRO FAMILY PROTEIN"/>
    <property type="match status" value="1"/>
</dbReference>
<dbReference type="PROSITE" id="PS51750">
    <property type="entry name" value="BRO_N"/>
    <property type="match status" value="1"/>
</dbReference>